<keyword evidence="3" id="KW-1185">Reference proteome</keyword>
<name>A0A9P8V5T4_9PEZI</name>
<evidence type="ECO:0000313" key="3">
    <source>
        <dbReference type="Proteomes" id="UP000770015"/>
    </source>
</evidence>
<evidence type="ECO:0000313" key="2">
    <source>
        <dbReference type="EMBL" id="KAH6677864.1"/>
    </source>
</evidence>
<accession>A0A9P8V5T4</accession>
<organism evidence="2 3">
    <name type="scientific">Plectosphaerella plurivora</name>
    <dbReference type="NCBI Taxonomy" id="936078"/>
    <lineage>
        <taxon>Eukaryota</taxon>
        <taxon>Fungi</taxon>
        <taxon>Dikarya</taxon>
        <taxon>Ascomycota</taxon>
        <taxon>Pezizomycotina</taxon>
        <taxon>Sordariomycetes</taxon>
        <taxon>Hypocreomycetidae</taxon>
        <taxon>Glomerellales</taxon>
        <taxon>Plectosphaerellaceae</taxon>
        <taxon>Plectosphaerella</taxon>
    </lineage>
</organism>
<sequence>MSSAEPTPGASDSQSLEMTPTSTIDELPLITAPPECLEGMRRYTKGEVRANYPPPANTRVSTYIDIPYFAFGSCYGQDFDRWPATQCPKDYTSAYLERPIRELTRTDWMETLYCCPTAYDMAYKEAYTLMPDGPKTSLDYEVTYASFTQWCILTSKPDEPMVLTIDSHETPSAETVTLQPSEVFMVADPWSITYEVSSGTSCAPNCSSPWKSGDPFPAALPPQESMPPPPNDHPFSKMSAGSWFLIIGLPLLFVVADQLEELVLYNDAWANPWEHLGTEASSGNAKVIYVEKTHNALVKHISTLGISSKSTESMLGLLNSVKSCLSSSDSTDNMTGDPKALAKTMVIALLSLCKHIKYLQIGTFYPFFDEPDAFEEYMVRSNYGDIPNPGLQNLEIVHCDPGGFSDCRYYDSIYPLESLDCFFKLPALQTVRMTGVDESDNNEMFLFLPGTGTFSNLHFTHVGLTTEGICAMIRSAKRLEEFKIKTGGLEAIDSGFASMALCLLGRCLAEHKSTLRVLDFNVTEDICSYGNDEDKHKYPEDEEDEHEEEMKKYDLEANEYTHPIVGKQKFQAPLFCKELPDTRSLQTEGIGSLDEFEVLTHLSIIPKVLLGIRPHSETTEDGKHRLVDMLPPGLESLCFYEYEKGKDEHLDGQVKEVVDAVGSRFPGLNDVRGVDELVAAGDIRAQDAVDKGSDDDEDDEEGDEEGRLWKRPDPSDDIGWVKA</sequence>
<feature type="compositionally biased region" description="Basic and acidic residues" evidence="1">
    <location>
        <begin position="705"/>
        <end position="714"/>
    </location>
</feature>
<dbReference type="AlphaFoldDB" id="A0A9P8V5T4"/>
<dbReference type="Proteomes" id="UP000770015">
    <property type="component" value="Unassembled WGS sequence"/>
</dbReference>
<feature type="region of interest" description="Disordered" evidence="1">
    <location>
        <begin position="683"/>
        <end position="723"/>
    </location>
</feature>
<feature type="region of interest" description="Disordered" evidence="1">
    <location>
        <begin position="1"/>
        <end position="24"/>
    </location>
</feature>
<proteinExistence type="predicted"/>
<comment type="caution">
    <text evidence="2">The sequence shown here is derived from an EMBL/GenBank/DDBJ whole genome shotgun (WGS) entry which is preliminary data.</text>
</comment>
<dbReference type="OrthoDB" id="2520703at2759"/>
<evidence type="ECO:0000256" key="1">
    <source>
        <dbReference type="SAM" id="MobiDB-lite"/>
    </source>
</evidence>
<feature type="compositionally biased region" description="Acidic residues" evidence="1">
    <location>
        <begin position="693"/>
        <end position="704"/>
    </location>
</feature>
<protein>
    <submittedName>
        <fullName evidence="2">Uncharacterized protein</fullName>
    </submittedName>
</protein>
<gene>
    <name evidence="2" type="ORF">F5X68DRAFT_264020</name>
</gene>
<dbReference type="EMBL" id="JAGSXJ010000022">
    <property type="protein sequence ID" value="KAH6677864.1"/>
    <property type="molecule type" value="Genomic_DNA"/>
</dbReference>
<reference evidence="2" key="1">
    <citation type="journal article" date="2021" name="Nat. Commun.">
        <title>Genetic determinants of endophytism in the Arabidopsis root mycobiome.</title>
        <authorList>
            <person name="Mesny F."/>
            <person name="Miyauchi S."/>
            <person name="Thiergart T."/>
            <person name="Pickel B."/>
            <person name="Atanasova L."/>
            <person name="Karlsson M."/>
            <person name="Huettel B."/>
            <person name="Barry K.W."/>
            <person name="Haridas S."/>
            <person name="Chen C."/>
            <person name="Bauer D."/>
            <person name="Andreopoulos W."/>
            <person name="Pangilinan J."/>
            <person name="LaButti K."/>
            <person name="Riley R."/>
            <person name="Lipzen A."/>
            <person name="Clum A."/>
            <person name="Drula E."/>
            <person name="Henrissat B."/>
            <person name="Kohler A."/>
            <person name="Grigoriev I.V."/>
            <person name="Martin F.M."/>
            <person name="Hacquard S."/>
        </authorList>
    </citation>
    <scope>NUCLEOTIDE SEQUENCE</scope>
    <source>
        <strain evidence="2">MPI-SDFR-AT-0117</strain>
    </source>
</reference>